<feature type="domain" description="Meiotic expression up-regulated protein 6 PH" evidence="2">
    <location>
        <begin position="103"/>
        <end position="206"/>
    </location>
</feature>
<dbReference type="EMBL" id="NAJP01000039">
    <property type="protein sequence ID" value="TKA39442.1"/>
    <property type="molecule type" value="Genomic_DNA"/>
</dbReference>
<protein>
    <recommendedName>
        <fullName evidence="2">Meiotic expression up-regulated protein 6 PH domain-containing protein</fullName>
    </recommendedName>
</protein>
<dbReference type="InterPro" id="IPR039483">
    <property type="entry name" value="Meu6_PH_dom"/>
</dbReference>
<dbReference type="STRING" id="329885.A0A4U0UV19"/>
<reference evidence="3 4" key="1">
    <citation type="submission" date="2017-03" db="EMBL/GenBank/DDBJ databases">
        <title>Genomes of endolithic fungi from Antarctica.</title>
        <authorList>
            <person name="Coleine C."/>
            <person name="Masonjones S."/>
            <person name="Stajich J.E."/>
        </authorList>
    </citation>
    <scope>NUCLEOTIDE SEQUENCE [LARGE SCALE GENOMIC DNA]</scope>
    <source>
        <strain evidence="3 4">CCFEE 5311</strain>
    </source>
</reference>
<evidence type="ECO:0000313" key="4">
    <source>
        <dbReference type="Proteomes" id="UP000310066"/>
    </source>
</evidence>
<feature type="compositionally biased region" description="Basic and acidic residues" evidence="1">
    <location>
        <begin position="299"/>
        <end position="347"/>
    </location>
</feature>
<dbReference type="PANTHER" id="PTHR42073:SF1">
    <property type="entry name" value="MEIOTIC EXPRESSION UP-REGULATED PROTEIN 6"/>
    <property type="match status" value="1"/>
</dbReference>
<name>A0A4U0UV19_9PEZI</name>
<dbReference type="OrthoDB" id="5593352at2759"/>
<dbReference type="Pfam" id="PF15406">
    <property type="entry name" value="PH_6"/>
    <property type="match status" value="1"/>
</dbReference>
<feature type="compositionally biased region" description="Polar residues" evidence="1">
    <location>
        <begin position="687"/>
        <end position="698"/>
    </location>
</feature>
<feature type="compositionally biased region" description="Low complexity" evidence="1">
    <location>
        <begin position="662"/>
        <end position="677"/>
    </location>
</feature>
<feature type="compositionally biased region" description="Low complexity" evidence="1">
    <location>
        <begin position="546"/>
        <end position="561"/>
    </location>
</feature>
<dbReference type="Proteomes" id="UP000310066">
    <property type="component" value="Unassembled WGS sequence"/>
</dbReference>
<dbReference type="SUPFAM" id="SSF50729">
    <property type="entry name" value="PH domain-like"/>
    <property type="match status" value="1"/>
</dbReference>
<organism evidence="3 4">
    <name type="scientific">Friedmanniomyces endolithicus</name>
    <dbReference type="NCBI Taxonomy" id="329885"/>
    <lineage>
        <taxon>Eukaryota</taxon>
        <taxon>Fungi</taxon>
        <taxon>Dikarya</taxon>
        <taxon>Ascomycota</taxon>
        <taxon>Pezizomycotina</taxon>
        <taxon>Dothideomycetes</taxon>
        <taxon>Dothideomycetidae</taxon>
        <taxon>Mycosphaerellales</taxon>
        <taxon>Teratosphaeriaceae</taxon>
        <taxon>Friedmanniomyces</taxon>
    </lineage>
</organism>
<feature type="region of interest" description="Disordered" evidence="1">
    <location>
        <begin position="236"/>
        <end position="347"/>
    </location>
</feature>
<feature type="region of interest" description="Disordered" evidence="1">
    <location>
        <begin position="504"/>
        <end position="698"/>
    </location>
</feature>
<evidence type="ECO:0000313" key="3">
    <source>
        <dbReference type="EMBL" id="TKA39442.1"/>
    </source>
</evidence>
<dbReference type="PANTHER" id="PTHR42073">
    <property type="entry name" value="MEIOTIC EXPRESSION UP-REGULATED PROTEIN 6"/>
    <property type="match status" value="1"/>
</dbReference>
<feature type="compositionally biased region" description="Basic and acidic residues" evidence="1">
    <location>
        <begin position="417"/>
        <end position="428"/>
    </location>
</feature>
<evidence type="ECO:0000256" key="1">
    <source>
        <dbReference type="SAM" id="MobiDB-lite"/>
    </source>
</evidence>
<evidence type="ECO:0000259" key="2">
    <source>
        <dbReference type="Pfam" id="PF15406"/>
    </source>
</evidence>
<comment type="caution">
    <text evidence="3">The sequence shown here is derived from an EMBL/GenBank/DDBJ whole genome shotgun (WGS) entry which is preliminary data.</text>
</comment>
<feature type="region of interest" description="Disordered" evidence="1">
    <location>
        <begin position="380"/>
        <end position="476"/>
    </location>
</feature>
<feature type="compositionally biased region" description="Low complexity" evidence="1">
    <location>
        <begin position="586"/>
        <end position="600"/>
    </location>
</feature>
<accession>A0A4U0UV19</accession>
<proteinExistence type="predicted"/>
<dbReference type="InterPro" id="IPR039712">
    <property type="entry name" value="Meu6"/>
</dbReference>
<gene>
    <name evidence="3" type="ORF">B0A54_10461</name>
</gene>
<sequence>MSDLHNITAAALPTEAEPATMVPTHQADVFPTEDAAPLTGTTPALNSEPMMNTQEPEIAPVEESRAATAPVVPEKAAERSIEPIVEGQLAVKGPGLIKQIVPSKKEFWLSDAPITPQHMDLYLRGEKAEISHAVVAWASQTGKGLLFFNKKGETERTRPHSVLPLYDATDLKKGHPHEISFKLHNETHTLKAANDAERDGWFISLERAVEVGKADKATVRASEGYRAEMEKLSMSHAKTRSGAATGAAAGGVAGAAAMRSKSHGKSTDEPRRTASDPEDASAPVKSRSTSRGMLGRLTGKKDEPETKREMKKEERHEEKEEKIMAKEERKAEKEEAKTEKHAEKHGEAAPVAILAGGAAFDAPSTAERVFGAPVEELSGETAPVAGGIPTTDEKPKVVKRGSIFGRVQSGWGSMKSPVKEKELKDAELKPQVPPKDAGVSETAPQIPEPTREAEVLADQPMDNTGLNTHGKPAEAAKEQLDALAAMPEKKAGFLSSLPFMAKRDRSVSPSALKDAPINQEAAPAVPPKGEGIAGAEPALAEHELTESAVAPSAVEEPVAPVHQTPLHETPATELTSEKPMANTGEPIPSAATDATSPPSAKRQSVLGGFGLLGRRASKAFKGMQSPKRENANPLGGAESKIEQPKEVVPGSAAAETPAVNGESRAAEAMEPESMASNAEHDDMRIGQAQTTNAVAASA</sequence>
<feature type="compositionally biased region" description="Basic and acidic residues" evidence="1">
    <location>
        <begin position="265"/>
        <end position="275"/>
    </location>
</feature>
<dbReference type="AlphaFoldDB" id="A0A4U0UV19"/>